<dbReference type="EMBL" id="JAUOZS010000001">
    <property type="protein sequence ID" value="MDT8900698.1"/>
    <property type="molecule type" value="Genomic_DNA"/>
</dbReference>
<dbReference type="InterPro" id="IPR036280">
    <property type="entry name" value="Multihaem_cyt_sf"/>
</dbReference>
<dbReference type="RefSeq" id="WP_413779235.1">
    <property type="nucleotide sequence ID" value="NZ_JAUOZS010000001.1"/>
</dbReference>
<sequence length="143" mass="15945">MADEMARITKLRAEGFHCSQILIILGLERQGKTNPDLVRAMHGLANGLGDCGRICGVLTGAVCLLGLYAGRGEPQEQENHLLNVMAQNLVDWFEDKYVQAYGGTDCRTILNDDPWNKMLRCPTMVIETYARAMELLEDNGFLK</sequence>
<dbReference type="NCBIfam" id="NF045669">
    <property type="entry name" value="DVU1555_fam_CGA"/>
    <property type="match status" value="1"/>
</dbReference>
<evidence type="ECO:0000313" key="1">
    <source>
        <dbReference type="EMBL" id="MDT8900698.1"/>
    </source>
</evidence>
<name>A0ABU3NV65_9FIRM</name>
<keyword evidence="2" id="KW-1185">Reference proteome</keyword>
<proteinExistence type="predicted"/>
<dbReference type="Proteomes" id="UP001254848">
    <property type="component" value="Unassembled WGS sequence"/>
</dbReference>
<dbReference type="InterPro" id="IPR010181">
    <property type="entry name" value="CGCAxxGCC_motif"/>
</dbReference>
<gene>
    <name evidence="1" type="ORF">Q4T40_05515</name>
</gene>
<dbReference type="SUPFAM" id="SSF48695">
    <property type="entry name" value="Multiheme cytochromes"/>
    <property type="match status" value="1"/>
</dbReference>
<protein>
    <submittedName>
        <fullName evidence="1">C-GCAxxG-C-C family protein</fullName>
    </submittedName>
</protein>
<comment type="caution">
    <text evidence="1">The sequence shown here is derived from an EMBL/GenBank/DDBJ whole genome shotgun (WGS) entry which is preliminary data.</text>
</comment>
<organism evidence="1 2">
    <name type="scientific">Anaeroselena agilis</name>
    <dbReference type="NCBI Taxonomy" id="3063788"/>
    <lineage>
        <taxon>Bacteria</taxon>
        <taxon>Bacillati</taxon>
        <taxon>Bacillota</taxon>
        <taxon>Negativicutes</taxon>
        <taxon>Acetonemataceae</taxon>
        <taxon>Anaeroselena</taxon>
    </lineage>
</organism>
<dbReference type="Pfam" id="PF09719">
    <property type="entry name" value="C_GCAxxG_C_C"/>
    <property type="match status" value="1"/>
</dbReference>
<evidence type="ECO:0000313" key="2">
    <source>
        <dbReference type="Proteomes" id="UP001254848"/>
    </source>
</evidence>
<reference evidence="1 2" key="1">
    <citation type="submission" date="2023-07" db="EMBL/GenBank/DDBJ databases">
        <title>The novel representative of Negativicutes class, Anaeroselena agilis gen. nov. sp. nov.</title>
        <authorList>
            <person name="Prokofeva M.I."/>
            <person name="Elcheninov A.G."/>
            <person name="Klyukina A."/>
            <person name="Kublanov I.V."/>
            <person name="Frolov E.N."/>
            <person name="Podosokorskaya O.A."/>
        </authorList>
    </citation>
    <scope>NUCLEOTIDE SEQUENCE [LARGE SCALE GENOMIC DNA]</scope>
    <source>
        <strain evidence="1 2">4137-cl</strain>
    </source>
</reference>
<accession>A0ABU3NV65</accession>